<sequence>MSDRHHVLLIGFTDAAACRLAYEDAKHLPGLRQAAVLERSADGIIDVPESHTRGAGVPTVGGGMVGGLVGLLGGPIGALLGFAAGAAIGNAAEQNWERDGGAGLILLSAQVQDGTAMLVVDLTESDPGPADRLAADHGGHLERRAAEEFAEEVRKAREAAEQAPPEDE</sequence>
<reference evidence="3" key="1">
    <citation type="journal article" date="2019" name="Int. J. Syst. Evol. Microbiol.">
        <title>The Global Catalogue of Microorganisms (GCM) 10K type strain sequencing project: providing services to taxonomists for standard genome sequencing and annotation.</title>
        <authorList>
            <consortium name="The Broad Institute Genomics Platform"/>
            <consortium name="The Broad Institute Genome Sequencing Center for Infectious Disease"/>
            <person name="Wu L."/>
            <person name="Ma J."/>
        </authorList>
    </citation>
    <scope>NUCLEOTIDE SEQUENCE [LARGE SCALE GENOMIC DNA]</scope>
    <source>
        <strain evidence="3">JCM 13006</strain>
    </source>
</reference>
<feature type="region of interest" description="Disordered" evidence="1">
    <location>
        <begin position="127"/>
        <end position="168"/>
    </location>
</feature>
<keyword evidence="3" id="KW-1185">Reference proteome</keyword>
<organism evidence="2 3">
    <name type="scientific">Kitasatospora terrestris</name>
    <dbReference type="NCBI Taxonomy" id="258051"/>
    <lineage>
        <taxon>Bacteria</taxon>
        <taxon>Bacillati</taxon>
        <taxon>Actinomycetota</taxon>
        <taxon>Actinomycetes</taxon>
        <taxon>Kitasatosporales</taxon>
        <taxon>Streptomycetaceae</taxon>
        <taxon>Kitasatospora</taxon>
    </lineage>
</organism>
<feature type="compositionally biased region" description="Basic and acidic residues" evidence="1">
    <location>
        <begin position="133"/>
        <end position="160"/>
    </location>
</feature>
<evidence type="ECO:0000313" key="3">
    <source>
        <dbReference type="Proteomes" id="UP001501752"/>
    </source>
</evidence>
<dbReference type="EMBL" id="BAABIS010000001">
    <property type="protein sequence ID" value="GAA4879605.1"/>
    <property type="molecule type" value="Genomic_DNA"/>
</dbReference>
<accession>A0ABP9EJS8</accession>
<comment type="caution">
    <text evidence="2">The sequence shown here is derived from an EMBL/GenBank/DDBJ whole genome shotgun (WGS) entry which is preliminary data.</text>
</comment>
<evidence type="ECO:0008006" key="4">
    <source>
        <dbReference type="Google" id="ProtNLM"/>
    </source>
</evidence>
<protein>
    <recommendedName>
        <fullName evidence="4">DUF1269 domain-containing protein</fullName>
    </recommendedName>
</protein>
<evidence type="ECO:0000256" key="1">
    <source>
        <dbReference type="SAM" id="MobiDB-lite"/>
    </source>
</evidence>
<evidence type="ECO:0000313" key="2">
    <source>
        <dbReference type="EMBL" id="GAA4879605.1"/>
    </source>
</evidence>
<dbReference type="RefSeq" id="WP_345700903.1">
    <property type="nucleotide sequence ID" value="NZ_BAABIS010000001.1"/>
</dbReference>
<name>A0ABP9EJS8_9ACTN</name>
<dbReference type="Proteomes" id="UP001501752">
    <property type="component" value="Unassembled WGS sequence"/>
</dbReference>
<proteinExistence type="predicted"/>
<gene>
    <name evidence="2" type="ORF">GCM10023235_69800</name>
</gene>